<evidence type="ECO:0000256" key="2">
    <source>
        <dbReference type="ARBA" id="ARBA00006416"/>
    </source>
</evidence>
<evidence type="ECO:0000256" key="5">
    <source>
        <dbReference type="ARBA" id="ARBA00022792"/>
    </source>
</evidence>
<evidence type="ECO:0000256" key="1">
    <source>
        <dbReference type="ARBA" id="ARBA00004448"/>
    </source>
</evidence>
<dbReference type="GO" id="GO:0006850">
    <property type="term" value="P:pyruvate import into mitochondria"/>
    <property type="evidence" value="ECO:0007669"/>
    <property type="project" value="InterPro"/>
</dbReference>
<dbReference type="GO" id="GO:0005743">
    <property type="term" value="C:mitochondrial inner membrane"/>
    <property type="evidence" value="ECO:0007669"/>
    <property type="project" value="UniProtKB-SubCell"/>
</dbReference>
<dbReference type="InterPro" id="IPR005336">
    <property type="entry name" value="MPC"/>
</dbReference>
<keyword evidence="3 9" id="KW-0813">Transport</keyword>
<evidence type="ECO:0000256" key="4">
    <source>
        <dbReference type="ARBA" id="ARBA00022692"/>
    </source>
</evidence>
<dbReference type="PANTHER" id="PTHR14154">
    <property type="entry name" value="UPF0041 BRAIN PROTEIN 44-RELATED"/>
    <property type="match status" value="1"/>
</dbReference>
<gene>
    <name evidence="10" type="ORF">TCMB3V08_LOCUS8403</name>
</gene>
<dbReference type="EMBL" id="OE183598">
    <property type="protein sequence ID" value="CAD7575822.1"/>
    <property type="molecule type" value="Genomic_DNA"/>
</dbReference>
<evidence type="ECO:0000256" key="9">
    <source>
        <dbReference type="RuleBase" id="RU363100"/>
    </source>
</evidence>
<comment type="function">
    <text evidence="9">Mediates the uptake of pyruvate into mitochondria.</text>
</comment>
<dbReference type="AlphaFoldDB" id="A0A7R9JC99"/>
<keyword evidence="5 9" id="KW-0999">Mitochondrion inner membrane</keyword>
<keyword evidence="8" id="KW-0472">Membrane</keyword>
<evidence type="ECO:0000256" key="8">
    <source>
        <dbReference type="ARBA" id="ARBA00023136"/>
    </source>
</evidence>
<evidence type="ECO:0000256" key="6">
    <source>
        <dbReference type="ARBA" id="ARBA00022989"/>
    </source>
</evidence>
<evidence type="ECO:0000256" key="7">
    <source>
        <dbReference type="ARBA" id="ARBA00023128"/>
    </source>
</evidence>
<reference evidence="10" key="1">
    <citation type="submission" date="2020-11" db="EMBL/GenBank/DDBJ databases">
        <authorList>
            <person name="Tran Van P."/>
        </authorList>
    </citation>
    <scope>NUCLEOTIDE SEQUENCE</scope>
</reference>
<keyword evidence="7 9" id="KW-0496">Mitochondrion</keyword>
<name>A0A7R9JC99_TIMCA</name>
<organism evidence="10">
    <name type="scientific">Timema californicum</name>
    <name type="common">California timema</name>
    <name type="synonym">Walking stick</name>
    <dbReference type="NCBI Taxonomy" id="61474"/>
    <lineage>
        <taxon>Eukaryota</taxon>
        <taxon>Metazoa</taxon>
        <taxon>Ecdysozoa</taxon>
        <taxon>Arthropoda</taxon>
        <taxon>Hexapoda</taxon>
        <taxon>Insecta</taxon>
        <taxon>Pterygota</taxon>
        <taxon>Neoptera</taxon>
        <taxon>Polyneoptera</taxon>
        <taxon>Phasmatodea</taxon>
        <taxon>Timematodea</taxon>
        <taxon>Timematoidea</taxon>
        <taxon>Timematidae</taxon>
        <taxon>Timema</taxon>
    </lineage>
</organism>
<sequence length="182" mass="20458">MFLDLKGYFQQGVLRTWHEHWVSTPAQNKLQSIRDDNPLRWCMANALVVLSSTAEDGEIEVRISLANALVVLSSAAEDGEIEVRISVGTHFWGPVANWGIPIAAIADTQKSPQFISGKMTCALCIYSLMFMRFSIRVQPRNMLLFACHFTNECAQLVQLGRFIKYHHFGDKALEQNAKNSVA</sequence>
<dbReference type="Pfam" id="PF03650">
    <property type="entry name" value="MPC"/>
    <property type="match status" value="1"/>
</dbReference>
<proteinExistence type="inferred from homology"/>
<keyword evidence="6" id="KW-1133">Transmembrane helix</keyword>
<keyword evidence="4" id="KW-0812">Transmembrane</keyword>
<comment type="similarity">
    <text evidence="2 9">Belongs to the mitochondrial pyruvate carrier (MPC) (TC 2.A.105) family.</text>
</comment>
<evidence type="ECO:0000313" key="10">
    <source>
        <dbReference type="EMBL" id="CAD7575822.1"/>
    </source>
</evidence>
<protein>
    <recommendedName>
        <fullName evidence="9">Mitochondrial pyruvate carrier</fullName>
    </recommendedName>
</protein>
<comment type="subcellular location">
    <subcellularLocation>
        <location evidence="1 9">Mitochondrion inner membrane</location>
        <topology evidence="1 9">Multi-pass membrane protein</topology>
    </subcellularLocation>
</comment>
<evidence type="ECO:0000256" key="3">
    <source>
        <dbReference type="ARBA" id="ARBA00022448"/>
    </source>
</evidence>
<accession>A0A7R9JC99</accession>